<name>A0A6A7XYS5_9HYPH</name>
<keyword evidence="3" id="KW-1185">Reference proteome</keyword>
<dbReference type="GO" id="GO:0004016">
    <property type="term" value="F:adenylate cyclase activity"/>
    <property type="evidence" value="ECO:0007669"/>
    <property type="project" value="UniProtKB-ARBA"/>
</dbReference>
<dbReference type="GO" id="GO:0035556">
    <property type="term" value="P:intracellular signal transduction"/>
    <property type="evidence" value="ECO:0007669"/>
    <property type="project" value="InterPro"/>
</dbReference>
<protein>
    <submittedName>
        <fullName evidence="2">Adenylate/guanylate cyclase domain-containing protein</fullName>
    </submittedName>
</protein>
<dbReference type="Gene3D" id="3.30.70.1230">
    <property type="entry name" value="Nucleotide cyclase"/>
    <property type="match status" value="1"/>
</dbReference>
<organism evidence="2 3">
    <name type="scientific">Segnochrobactrum spirostomi</name>
    <dbReference type="NCBI Taxonomy" id="2608987"/>
    <lineage>
        <taxon>Bacteria</taxon>
        <taxon>Pseudomonadati</taxon>
        <taxon>Pseudomonadota</taxon>
        <taxon>Alphaproteobacteria</taxon>
        <taxon>Hyphomicrobiales</taxon>
        <taxon>Segnochrobactraceae</taxon>
        <taxon>Segnochrobactrum</taxon>
    </lineage>
</organism>
<gene>
    <name evidence="2" type="ORF">F0357_02730</name>
</gene>
<dbReference type="Proteomes" id="UP000332515">
    <property type="component" value="Unassembled WGS sequence"/>
</dbReference>
<dbReference type="SMART" id="SM00044">
    <property type="entry name" value="CYCc"/>
    <property type="match status" value="1"/>
</dbReference>
<dbReference type="AlphaFoldDB" id="A0A6A7XYS5"/>
<evidence type="ECO:0000313" key="2">
    <source>
        <dbReference type="EMBL" id="MQT11605.1"/>
    </source>
</evidence>
<proteinExistence type="predicted"/>
<feature type="domain" description="Guanylate cyclase" evidence="1">
    <location>
        <begin position="220"/>
        <end position="351"/>
    </location>
</feature>
<evidence type="ECO:0000259" key="1">
    <source>
        <dbReference type="PROSITE" id="PS50125"/>
    </source>
</evidence>
<evidence type="ECO:0000313" key="3">
    <source>
        <dbReference type="Proteomes" id="UP000332515"/>
    </source>
</evidence>
<dbReference type="InterPro" id="IPR001054">
    <property type="entry name" value="A/G_cyclase"/>
</dbReference>
<dbReference type="Pfam" id="PF00211">
    <property type="entry name" value="Guanylate_cyc"/>
    <property type="match status" value="1"/>
</dbReference>
<dbReference type="CDD" id="cd07302">
    <property type="entry name" value="CHD"/>
    <property type="match status" value="1"/>
</dbReference>
<dbReference type="RefSeq" id="WP_153478467.1">
    <property type="nucleotide sequence ID" value="NZ_VWNA01000001.1"/>
</dbReference>
<reference evidence="2 3" key="1">
    <citation type="submission" date="2019-09" db="EMBL/GenBank/DDBJ databases">
        <title>Segnochrobactrum spirostomi gen. nov., sp. nov., isolated from the ciliate Spirostomum cf. yagiui and description of a novel family, Segnochrobactraceae fam. nov. within the order Rhizobiales of the class Alphaproteobacteria.</title>
        <authorList>
            <person name="Akter S."/>
            <person name="Shazib S.U.A."/>
            <person name="Shin M.K."/>
        </authorList>
    </citation>
    <scope>NUCLEOTIDE SEQUENCE [LARGE SCALE GENOMIC DNA]</scope>
    <source>
        <strain evidence="2 3">Sp-1</strain>
    </source>
</reference>
<dbReference type="PANTHER" id="PTHR43081:SF11">
    <property type="entry name" value="BLR2264 PROTEIN"/>
    <property type="match status" value="1"/>
</dbReference>
<dbReference type="EMBL" id="VWNA01000001">
    <property type="protein sequence ID" value="MQT11605.1"/>
    <property type="molecule type" value="Genomic_DNA"/>
</dbReference>
<dbReference type="PROSITE" id="PS50125">
    <property type="entry name" value="GUANYLATE_CYCLASE_2"/>
    <property type="match status" value="1"/>
</dbReference>
<dbReference type="GO" id="GO:0006171">
    <property type="term" value="P:cAMP biosynthetic process"/>
    <property type="evidence" value="ECO:0007669"/>
    <property type="project" value="TreeGrafter"/>
</dbReference>
<accession>A0A6A7XYS5</accession>
<dbReference type="InterPro" id="IPR050697">
    <property type="entry name" value="Adenylyl/Guanylyl_Cyclase_3/4"/>
</dbReference>
<dbReference type="PANTHER" id="PTHR43081">
    <property type="entry name" value="ADENYLATE CYCLASE, TERMINAL-DIFFERENTIATION SPECIFIC-RELATED"/>
    <property type="match status" value="1"/>
</dbReference>
<comment type="caution">
    <text evidence="2">The sequence shown here is derived from an EMBL/GenBank/DDBJ whole genome shotgun (WGS) entry which is preliminary data.</text>
</comment>
<sequence length="404" mass="44716">MNERDIVRIGAWVVARGLKGGDESVLLRQFCEMCCEAGLPVDRGIVVIDTLHPTYEGRAFRWRSDTLLEEPLIRYGSTRDGEAALSWQRSPLYHLFHAGLSELRHRLDPGLDLPFPILETMRGDGITDYYAMIQRFGRAGIIGEMDCVFSQWTTKRSGGFTEEDLEALRRLVPPLALAVKCASLADIAETLVEVYLGKDAGRRVLDGRITRGVSDRISAVLWFSDLRGYTRITDTAPPDEIIPLLNDYAEAVISAVYEAGGDVLKLIGDGTLAIFRADDPAEACRCALKAEADLRRRVRELNARRTREGRAQTGVYLGLHIGEVLYGNIGSESRLDFTVVGPAVNEVSRIASMCRSVDREVLFSAAFAAATPDPERVRLVSVGRYALRGVGRAQELFTLDPELI</sequence>
<dbReference type="SUPFAM" id="SSF55073">
    <property type="entry name" value="Nucleotide cyclase"/>
    <property type="match status" value="1"/>
</dbReference>
<dbReference type="InterPro" id="IPR029787">
    <property type="entry name" value="Nucleotide_cyclase"/>
</dbReference>